<accession>K1VLC8</accession>
<feature type="transmembrane region" description="Helical" evidence="1">
    <location>
        <begin position="68"/>
        <end position="94"/>
    </location>
</feature>
<dbReference type="HOGENOM" id="CLU_984148_0_0_1"/>
<evidence type="ECO:0000256" key="1">
    <source>
        <dbReference type="SAM" id="Phobius"/>
    </source>
</evidence>
<organism evidence="3 4">
    <name type="scientific">Trichosporon asahii var. asahii (strain CBS 8904)</name>
    <name type="common">Yeast</name>
    <dbReference type="NCBI Taxonomy" id="1220162"/>
    <lineage>
        <taxon>Eukaryota</taxon>
        <taxon>Fungi</taxon>
        <taxon>Dikarya</taxon>
        <taxon>Basidiomycota</taxon>
        <taxon>Agaricomycotina</taxon>
        <taxon>Tremellomycetes</taxon>
        <taxon>Trichosporonales</taxon>
        <taxon>Trichosporonaceae</taxon>
        <taxon>Trichosporon</taxon>
    </lineage>
</organism>
<dbReference type="EMBL" id="AMBO01000350">
    <property type="protein sequence ID" value="EKD00082.1"/>
    <property type="molecule type" value="Genomic_DNA"/>
</dbReference>
<comment type="caution">
    <text evidence="3">The sequence shown here is derived from an EMBL/GenBank/DDBJ whole genome shotgun (WGS) entry which is preliminary data.</text>
</comment>
<evidence type="ECO:0000313" key="3">
    <source>
        <dbReference type="EMBL" id="EKD00082.1"/>
    </source>
</evidence>
<dbReference type="Proteomes" id="UP000006757">
    <property type="component" value="Unassembled WGS sequence"/>
</dbReference>
<evidence type="ECO:0000313" key="4">
    <source>
        <dbReference type="Proteomes" id="UP000006757"/>
    </source>
</evidence>
<evidence type="ECO:0000256" key="2">
    <source>
        <dbReference type="SAM" id="SignalP"/>
    </source>
</evidence>
<gene>
    <name evidence="3" type="ORF">A1Q2_05606</name>
</gene>
<keyword evidence="1" id="KW-1133">Transmembrane helix</keyword>
<keyword evidence="4" id="KW-1185">Reference proteome</keyword>
<name>K1VLC8_TRIAC</name>
<keyword evidence="1" id="KW-0812">Transmembrane</keyword>
<sequence>MGPILRHLTFATVLEVLFSTVDVLKLAQATLQFMCDHVRPILESPQLHLILFKFLLKELLRVHAGLKLILSAIGALLGTLVATLCWALFLLITGGHWGHRLTLNRLCIYLVFFLPIAPAPILILLGFAEDVFSPTAYCTAIHLAVYTCAIQLALVYPTATINRDSVPELPEEEIVMLHMASNTLAMLVLNLRNGCGFSLTLRFLEHGGPLDAGNVFALTSSLYFLTRGLYLVFLFGLRGARPVRAQLQDYGKIADDELRPLDLICLVYLFWAPSLCKAVDAAD</sequence>
<feature type="transmembrane region" description="Helical" evidence="1">
    <location>
        <begin position="212"/>
        <end position="237"/>
    </location>
</feature>
<keyword evidence="2" id="KW-0732">Signal</keyword>
<dbReference type="InParanoid" id="K1VLC8"/>
<reference evidence="3 4" key="1">
    <citation type="journal article" date="2012" name="Eukaryot. Cell">
        <title>Genome sequence of the Trichosporon asahii environmental strain CBS 8904.</title>
        <authorList>
            <person name="Yang R.Y."/>
            <person name="Li H.T."/>
            <person name="Zhu H."/>
            <person name="Zhou G.P."/>
            <person name="Wang M."/>
            <person name="Wang L."/>
        </authorList>
    </citation>
    <scope>NUCLEOTIDE SEQUENCE [LARGE SCALE GENOMIC DNA]</scope>
    <source>
        <strain evidence="3 4">CBS 8904</strain>
    </source>
</reference>
<feature type="chain" id="PRO_5003853887" evidence="2">
    <location>
        <begin position="24"/>
        <end position="283"/>
    </location>
</feature>
<keyword evidence="1" id="KW-0472">Membrane</keyword>
<feature type="transmembrane region" description="Helical" evidence="1">
    <location>
        <begin position="106"/>
        <end position="128"/>
    </location>
</feature>
<proteinExistence type="predicted"/>
<dbReference type="AlphaFoldDB" id="K1VLC8"/>
<feature type="signal peptide" evidence="2">
    <location>
        <begin position="1"/>
        <end position="23"/>
    </location>
</feature>
<protein>
    <submittedName>
        <fullName evidence="3">Uncharacterized protein</fullName>
    </submittedName>
</protein>